<dbReference type="RefSeq" id="XP_003064421.1">
    <property type="nucleotide sequence ID" value="XM_003064375.1"/>
</dbReference>
<feature type="region of interest" description="Disordered" evidence="1">
    <location>
        <begin position="58"/>
        <end position="85"/>
    </location>
</feature>
<organism evidence="3">
    <name type="scientific">Micromonas pusilla (strain CCMP1545)</name>
    <name type="common">Picoplanktonic green alga</name>
    <dbReference type="NCBI Taxonomy" id="564608"/>
    <lineage>
        <taxon>Eukaryota</taxon>
        <taxon>Viridiplantae</taxon>
        <taxon>Chlorophyta</taxon>
        <taxon>Mamiellophyceae</taxon>
        <taxon>Mamiellales</taxon>
        <taxon>Mamiellaceae</taxon>
        <taxon>Micromonas</taxon>
    </lineage>
</organism>
<dbReference type="Proteomes" id="UP000001876">
    <property type="component" value="Unassembled WGS sequence"/>
</dbReference>
<feature type="compositionally biased region" description="Low complexity" evidence="1">
    <location>
        <begin position="72"/>
        <end position="82"/>
    </location>
</feature>
<evidence type="ECO:0000256" key="1">
    <source>
        <dbReference type="SAM" id="MobiDB-lite"/>
    </source>
</evidence>
<dbReference type="eggNOG" id="ENOG502S3RX">
    <property type="taxonomic scope" value="Eukaryota"/>
</dbReference>
<accession>C1N9A8</accession>
<dbReference type="OMA" id="CANRAAT"/>
<sequence>MAASLVTAAAAARVARCDGASASAGATRTTTLRGGRSRFGASSSAHRFRRVRLSPIVAASSSSADDDEDTAARTATATATAAERSKYEETSGAVKALVSGLTAIVNAVGSVTSSSSSGSNDGAKLTRKERRDARPFPSSPRDATALRDDIAREFTEAKYLWTGDINPEMYDLFCTFTDPTLSFAGLQTFETNLKNLQPVLRRLVRNSNVELYSCEIVDDGSGGSGGGSGGGGGGSVRASWRMTGDLNLPWRPRIDLTGQTTFGFKDAGVERGCLIVSYLEEWGISALDAVAQLVAPFKW</sequence>
<proteinExistence type="predicted"/>
<dbReference type="STRING" id="564608.C1N9A8"/>
<dbReference type="OrthoDB" id="348976at2759"/>
<dbReference type="PANTHER" id="PTHR34123:SF1">
    <property type="entry name" value="OS04G0578200 PROTEIN"/>
    <property type="match status" value="1"/>
</dbReference>
<feature type="region of interest" description="Disordered" evidence="1">
    <location>
        <begin position="111"/>
        <end position="144"/>
    </location>
</feature>
<dbReference type="EMBL" id="GG663751">
    <property type="protein sequence ID" value="EEH51326.1"/>
    <property type="molecule type" value="Genomic_DNA"/>
</dbReference>
<protein>
    <submittedName>
        <fullName evidence="2">Predicted protein</fullName>
    </submittedName>
</protein>
<reference evidence="2 3" key="1">
    <citation type="journal article" date="2009" name="Science">
        <title>Green evolution and dynamic adaptations revealed by genomes of the marine picoeukaryotes Micromonas.</title>
        <authorList>
            <person name="Worden A.Z."/>
            <person name="Lee J.H."/>
            <person name="Mock T."/>
            <person name="Rouze P."/>
            <person name="Simmons M.P."/>
            <person name="Aerts A.L."/>
            <person name="Allen A.E."/>
            <person name="Cuvelier M.L."/>
            <person name="Derelle E."/>
            <person name="Everett M.V."/>
            <person name="Foulon E."/>
            <person name="Grimwood J."/>
            <person name="Gundlach H."/>
            <person name="Henrissat B."/>
            <person name="Napoli C."/>
            <person name="McDonald S.M."/>
            <person name="Parker M.S."/>
            <person name="Rombauts S."/>
            <person name="Salamov A."/>
            <person name="Von Dassow P."/>
            <person name="Badger J.H."/>
            <person name="Coutinho P.M."/>
            <person name="Demir E."/>
            <person name="Dubchak I."/>
            <person name="Gentemann C."/>
            <person name="Eikrem W."/>
            <person name="Gready J.E."/>
            <person name="John U."/>
            <person name="Lanier W."/>
            <person name="Lindquist E.A."/>
            <person name="Lucas S."/>
            <person name="Mayer K.F."/>
            <person name="Moreau H."/>
            <person name="Not F."/>
            <person name="Otillar R."/>
            <person name="Panaud O."/>
            <person name="Pangilinan J."/>
            <person name="Paulsen I."/>
            <person name="Piegu B."/>
            <person name="Poliakov A."/>
            <person name="Robbens S."/>
            <person name="Schmutz J."/>
            <person name="Toulza E."/>
            <person name="Wyss T."/>
            <person name="Zelensky A."/>
            <person name="Zhou K."/>
            <person name="Armbrust E.V."/>
            <person name="Bhattacharya D."/>
            <person name="Goodenough U.W."/>
            <person name="Van de Peer Y."/>
            <person name="Grigoriev I.V."/>
        </authorList>
    </citation>
    <scope>NUCLEOTIDE SEQUENCE [LARGE SCALE GENOMIC DNA]</scope>
    <source>
        <strain evidence="2 3">CCMP1545</strain>
    </source>
</reference>
<keyword evidence="3" id="KW-1185">Reference proteome</keyword>
<dbReference type="PANTHER" id="PTHR34123">
    <property type="entry name" value="OS04G0578200 PROTEIN"/>
    <property type="match status" value="1"/>
</dbReference>
<feature type="compositionally biased region" description="Basic and acidic residues" evidence="1">
    <location>
        <begin position="124"/>
        <end position="134"/>
    </location>
</feature>
<evidence type="ECO:0000313" key="2">
    <source>
        <dbReference type="EMBL" id="EEH51326.1"/>
    </source>
</evidence>
<gene>
    <name evidence="2" type="ORF">MICPUCDRAFT_54429</name>
</gene>
<dbReference type="GeneID" id="9689862"/>
<name>C1N9A8_MICPC</name>
<feature type="region of interest" description="Disordered" evidence="1">
    <location>
        <begin position="23"/>
        <end position="44"/>
    </location>
</feature>
<evidence type="ECO:0000313" key="3">
    <source>
        <dbReference type="Proteomes" id="UP000001876"/>
    </source>
</evidence>
<dbReference type="AlphaFoldDB" id="C1N9A8"/>
<dbReference type="KEGG" id="mpp:MICPUCDRAFT_54429"/>